<dbReference type="PATRIC" id="fig|284581.3.peg.1099"/>
<proteinExistence type="predicted"/>
<dbReference type="SUPFAM" id="SSF89360">
    <property type="entry name" value="HesB-like domain"/>
    <property type="match status" value="1"/>
</dbReference>
<dbReference type="RefSeq" id="WP_053402344.1">
    <property type="nucleotide sequence ID" value="NZ_LILC01000021.1"/>
</dbReference>
<evidence type="ECO:0000313" key="2">
    <source>
        <dbReference type="Proteomes" id="UP000037558"/>
    </source>
</evidence>
<dbReference type="InterPro" id="IPR035903">
    <property type="entry name" value="HesB-like_dom_sf"/>
</dbReference>
<keyword evidence="2" id="KW-1185">Reference proteome</keyword>
<dbReference type="EMBL" id="LILC01000021">
    <property type="protein sequence ID" value="KOO43435.1"/>
    <property type="molecule type" value="Genomic_DNA"/>
</dbReference>
<dbReference type="Proteomes" id="UP000037558">
    <property type="component" value="Unassembled WGS sequence"/>
</dbReference>
<comment type="caution">
    <text evidence="1">The sequence shown here is derived from an EMBL/GenBank/DDBJ whole genome shotgun (WGS) entry which is preliminary data.</text>
</comment>
<dbReference type="Gene3D" id="2.60.300.12">
    <property type="entry name" value="HesB-like domain"/>
    <property type="match status" value="1"/>
</dbReference>
<reference evidence="2" key="1">
    <citation type="submission" date="2015-08" db="EMBL/GenBank/DDBJ databases">
        <title>Fjat-14210 dsm16467.</title>
        <authorList>
            <person name="Liu B."/>
            <person name="Wang J."/>
            <person name="Zhu Y."/>
            <person name="Liu G."/>
            <person name="Chen Q."/>
            <person name="Chen Z."/>
            <person name="Lan J."/>
            <person name="Che J."/>
            <person name="Ge C."/>
            <person name="Shi H."/>
            <person name="Pan Z."/>
            <person name="Liu X."/>
        </authorList>
    </citation>
    <scope>NUCLEOTIDE SEQUENCE [LARGE SCALE GENOMIC DNA]</scope>
    <source>
        <strain evidence="2">DSM 16467</strain>
    </source>
</reference>
<accession>A0A0M0KX83</accession>
<dbReference type="OrthoDB" id="2355011at2"/>
<evidence type="ECO:0000313" key="1">
    <source>
        <dbReference type="EMBL" id="KOO43435.1"/>
    </source>
</evidence>
<organism evidence="1 2">
    <name type="scientific">Priestia koreensis</name>
    <dbReference type="NCBI Taxonomy" id="284581"/>
    <lineage>
        <taxon>Bacteria</taxon>
        <taxon>Bacillati</taxon>
        <taxon>Bacillota</taxon>
        <taxon>Bacilli</taxon>
        <taxon>Bacillales</taxon>
        <taxon>Bacillaceae</taxon>
        <taxon>Priestia</taxon>
    </lineage>
</organism>
<gene>
    <name evidence="1" type="ORF">AMD01_15495</name>
</gene>
<dbReference type="AlphaFoldDB" id="A0A0M0KX83"/>
<protein>
    <submittedName>
        <fullName evidence="1">Fe-S cluster assembly protein HesB</fullName>
    </submittedName>
</protein>
<name>A0A0M0KX83_9BACI</name>
<sequence>MEMTQEAKQLVLDVLYEQDVPGIRLYFAGISCEMPTIKLAFDEEQEGDVLIEVNEIQVAIQKEILPYTEELLLDVHQTPYGPGLALVGLKTNES</sequence>
<dbReference type="STRING" id="284581.AMD01_15495"/>